<name>A0A6P8EEY4_PUNGR</name>
<reference evidence="3" key="2">
    <citation type="submission" date="2025-08" db="UniProtKB">
        <authorList>
            <consortium name="RefSeq"/>
        </authorList>
    </citation>
    <scope>IDENTIFICATION</scope>
    <source>
        <tissue evidence="3">Leaf</tissue>
    </source>
</reference>
<reference evidence="2" key="1">
    <citation type="journal article" date="2020" name="Plant Biotechnol. J.">
        <title>The pomegranate (Punica granatum L.) draft genome dissects genetic divergence between soft- and hard-seeded cultivars.</title>
        <authorList>
            <person name="Luo X."/>
            <person name="Li H."/>
            <person name="Wu Z."/>
            <person name="Yao W."/>
            <person name="Zhao P."/>
            <person name="Cao D."/>
            <person name="Yu H."/>
            <person name="Li K."/>
            <person name="Poudel K."/>
            <person name="Zhao D."/>
            <person name="Zhang F."/>
            <person name="Xia X."/>
            <person name="Chen L."/>
            <person name="Wang Q."/>
            <person name="Jing D."/>
            <person name="Cao S."/>
        </authorList>
    </citation>
    <scope>NUCLEOTIDE SEQUENCE [LARGE SCALE GENOMIC DNA]</scope>
    <source>
        <strain evidence="2">cv. Tunisia</strain>
    </source>
</reference>
<sequence length="75" mass="8998">MPRYYCDTTCLADHHQSESSTCRIQAQGSRNSWDKQRLSSGLLQLIINILWLRGLSYLYYRHLSYLWECNFQMHP</sequence>
<gene>
    <name evidence="3" type="primary">LOC116213231</name>
</gene>
<evidence type="ECO:0000256" key="1">
    <source>
        <dbReference type="SAM" id="Phobius"/>
    </source>
</evidence>
<protein>
    <submittedName>
        <fullName evidence="3">Uncharacterized protein LOC116213231 isoform X2</fullName>
    </submittedName>
</protein>
<feature type="transmembrane region" description="Helical" evidence="1">
    <location>
        <begin position="41"/>
        <end position="60"/>
    </location>
</feature>
<dbReference type="GeneID" id="116213231"/>
<keyword evidence="2" id="KW-1185">Reference proteome</keyword>
<dbReference type="RefSeq" id="XP_031403958.1">
    <property type="nucleotide sequence ID" value="XM_031548098.1"/>
</dbReference>
<dbReference type="AlphaFoldDB" id="A0A6P8EEY4"/>
<organism evidence="2 3">
    <name type="scientific">Punica granatum</name>
    <name type="common">Pomegranate</name>
    <dbReference type="NCBI Taxonomy" id="22663"/>
    <lineage>
        <taxon>Eukaryota</taxon>
        <taxon>Viridiplantae</taxon>
        <taxon>Streptophyta</taxon>
        <taxon>Embryophyta</taxon>
        <taxon>Tracheophyta</taxon>
        <taxon>Spermatophyta</taxon>
        <taxon>Magnoliopsida</taxon>
        <taxon>eudicotyledons</taxon>
        <taxon>Gunneridae</taxon>
        <taxon>Pentapetalae</taxon>
        <taxon>rosids</taxon>
        <taxon>malvids</taxon>
        <taxon>Myrtales</taxon>
        <taxon>Lythraceae</taxon>
        <taxon>Punica</taxon>
    </lineage>
</organism>
<keyword evidence="1" id="KW-0472">Membrane</keyword>
<evidence type="ECO:0000313" key="2">
    <source>
        <dbReference type="Proteomes" id="UP000515151"/>
    </source>
</evidence>
<dbReference type="Proteomes" id="UP000515151">
    <property type="component" value="Chromosome 7"/>
</dbReference>
<accession>A0A6P8EEY4</accession>
<keyword evidence="1" id="KW-0812">Transmembrane</keyword>
<keyword evidence="1" id="KW-1133">Transmembrane helix</keyword>
<proteinExistence type="predicted"/>
<evidence type="ECO:0000313" key="3">
    <source>
        <dbReference type="RefSeq" id="XP_031403958.1"/>
    </source>
</evidence>